<organism evidence="1 2">
    <name type="scientific">Artemia franciscana</name>
    <name type="common">Brine shrimp</name>
    <name type="synonym">Artemia sanfranciscana</name>
    <dbReference type="NCBI Taxonomy" id="6661"/>
    <lineage>
        <taxon>Eukaryota</taxon>
        <taxon>Metazoa</taxon>
        <taxon>Ecdysozoa</taxon>
        <taxon>Arthropoda</taxon>
        <taxon>Crustacea</taxon>
        <taxon>Branchiopoda</taxon>
        <taxon>Anostraca</taxon>
        <taxon>Artemiidae</taxon>
        <taxon>Artemia</taxon>
    </lineage>
</organism>
<evidence type="ECO:0000313" key="1">
    <source>
        <dbReference type="EMBL" id="KAK2715770.1"/>
    </source>
</evidence>
<evidence type="ECO:0008006" key="3">
    <source>
        <dbReference type="Google" id="ProtNLM"/>
    </source>
</evidence>
<evidence type="ECO:0000313" key="2">
    <source>
        <dbReference type="Proteomes" id="UP001187531"/>
    </source>
</evidence>
<proteinExistence type="predicted"/>
<sequence length="302" mass="34273">MNGIVEAVRVGRPKDESSPRKLHVKLSKESSETKRKRQIIVKSVLYLRTASDEYTQAKSDYRSEGGRIEEENICFSVIDFDKEYIYQKLKKLNTNKSEGSDDVRPRILRILRNFGIAGKALDWITNFLEDRTHRAKADCHISTAVTKVSSGIPQGVSGPLLSSLFANDLPENISSDITLYSGDTKLFRPIKCPNLMQELQTDLNKIVDWLRTQEMEDIPNKSSHLCLGPENFKCCGTPSNSPENQIVLMIDGESHLLGSQEEQKEKFFTKSKYLVIQEEDYVELFQIKSCAFLKISPSRSSV</sequence>
<dbReference type="Proteomes" id="UP001187531">
    <property type="component" value="Unassembled WGS sequence"/>
</dbReference>
<dbReference type="PANTHER" id="PTHR33332">
    <property type="entry name" value="REVERSE TRANSCRIPTASE DOMAIN-CONTAINING PROTEIN"/>
    <property type="match status" value="1"/>
</dbReference>
<accession>A0AA88LBY5</accession>
<gene>
    <name evidence="1" type="ORF">QYM36_010372</name>
</gene>
<keyword evidence="2" id="KW-1185">Reference proteome</keyword>
<name>A0AA88LBY5_ARTSF</name>
<reference evidence="1" key="1">
    <citation type="submission" date="2023-07" db="EMBL/GenBank/DDBJ databases">
        <title>Chromosome-level genome assembly of Artemia franciscana.</title>
        <authorList>
            <person name="Jo E."/>
        </authorList>
    </citation>
    <scope>NUCLEOTIDE SEQUENCE</scope>
    <source>
        <tissue evidence="1">Whole body</tissue>
    </source>
</reference>
<dbReference type="EMBL" id="JAVRJZ010000012">
    <property type="protein sequence ID" value="KAK2715770.1"/>
    <property type="molecule type" value="Genomic_DNA"/>
</dbReference>
<protein>
    <recommendedName>
        <fullName evidence="3">Reverse transcriptase domain-containing protein</fullName>
    </recommendedName>
</protein>
<comment type="caution">
    <text evidence="1">The sequence shown here is derived from an EMBL/GenBank/DDBJ whole genome shotgun (WGS) entry which is preliminary data.</text>
</comment>
<dbReference type="AlphaFoldDB" id="A0AA88LBY5"/>